<comment type="catalytic activity">
    <reaction evidence="7">
        <text>(2R)-O-phospho-3-sulfolactate + H2O = (2R)-3-sulfolactate + phosphate</text>
        <dbReference type="Rhea" id="RHEA:23416"/>
        <dbReference type="ChEBI" id="CHEBI:15377"/>
        <dbReference type="ChEBI" id="CHEBI:15597"/>
        <dbReference type="ChEBI" id="CHEBI:43474"/>
        <dbReference type="ChEBI" id="CHEBI:58738"/>
        <dbReference type="EC" id="3.1.3.71"/>
    </reaction>
</comment>
<dbReference type="SUPFAM" id="SSF142823">
    <property type="entry name" value="ComB-like"/>
    <property type="match status" value="1"/>
</dbReference>
<dbReference type="InterPro" id="IPR005238">
    <property type="entry name" value="ComB-like"/>
</dbReference>
<comment type="caution">
    <text evidence="8">The sequence shown here is derived from an EMBL/GenBank/DDBJ whole genome shotgun (WGS) entry which is preliminary data.</text>
</comment>
<organism evidence="8 9">
    <name type="scientific">Halalkalibacter alkalisediminis</name>
    <dbReference type="NCBI Taxonomy" id="935616"/>
    <lineage>
        <taxon>Bacteria</taxon>
        <taxon>Bacillati</taxon>
        <taxon>Bacillota</taxon>
        <taxon>Bacilli</taxon>
        <taxon>Bacillales</taxon>
        <taxon>Bacillaceae</taxon>
        <taxon>Halalkalibacter</taxon>
    </lineage>
</organism>
<keyword evidence="5" id="KW-0378">Hydrolase</keyword>
<dbReference type="PANTHER" id="PTHR37311:SF1">
    <property type="entry name" value="2-PHOSPHOSULFOLACTATE PHOSPHATASE-RELATED"/>
    <property type="match status" value="1"/>
</dbReference>
<proteinExistence type="inferred from homology"/>
<keyword evidence="6" id="KW-0460">Magnesium</keyword>
<protein>
    <recommendedName>
        <fullName evidence="4">Probable 2-phosphosulfolactate phosphatase</fullName>
        <ecNumber evidence="3">3.1.3.71</ecNumber>
    </recommendedName>
</protein>
<comment type="similarity">
    <text evidence="2">Belongs to the ComB family.</text>
</comment>
<evidence type="ECO:0000256" key="7">
    <source>
        <dbReference type="ARBA" id="ARBA00033711"/>
    </source>
</evidence>
<evidence type="ECO:0000256" key="4">
    <source>
        <dbReference type="ARBA" id="ARBA00021948"/>
    </source>
</evidence>
<dbReference type="EC" id="3.1.3.71" evidence="3"/>
<evidence type="ECO:0000256" key="1">
    <source>
        <dbReference type="ARBA" id="ARBA00001946"/>
    </source>
</evidence>
<keyword evidence="9" id="KW-1185">Reference proteome</keyword>
<evidence type="ECO:0000256" key="3">
    <source>
        <dbReference type="ARBA" id="ARBA00012953"/>
    </source>
</evidence>
<evidence type="ECO:0000313" key="8">
    <source>
        <dbReference type="EMBL" id="MFC0558023.1"/>
    </source>
</evidence>
<dbReference type="Proteomes" id="UP001589833">
    <property type="component" value="Unassembled WGS sequence"/>
</dbReference>
<evidence type="ECO:0000313" key="9">
    <source>
        <dbReference type="Proteomes" id="UP001589833"/>
    </source>
</evidence>
<accession>A0ABV6ND00</accession>
<dbReference type="RefSeq" id="WP_273841278.1">
    <property type="nucleotide sequence ID" value="NZ_JAQQWT010000003.1"/>
</dbReference>
<evidence type="ECO:0000256" key="5">
    <source>
        <dbReference type="ARBA" id="ARBA00022801"/>
    </source>
</evidence>
<dbReference type="PANTHER" id="PTHR37311">
    <property type="entry name" value="2-PHOSPHOSULFOLACTATE PHOSPHATASE-RELATED"/>
    <property type="match status" value="1"/>
</dbReference>
<dbReference type="EMBL" id="JBHLTR010000004">
    <property type="protein sequence ID" value="MFC0558023.1"/>
    <property type="molecule type" value="Genomic_DNA"/>
</dbReference>
<dbReference type="InterPro" id="IPR036702">
    <property type="entry name" value="ComB-like_sf"/>
</dbReference>
<dbReference type="Gene3D" id="3.90.1560.10">
    <property type="entry name" value="ComB-like"/>
    <property type="match status" value="1"/>
</dbReference>
<name>A0ABV6ND00_9BACI</name>
<evidence type="ECO:0000256" key="2">
    <source>
        <dbReference type="ARBA" id="ARBA00009997"/>
    </source>
</evidence>
<evidence type="ECO:0000256" key="6">
    <source>
        <dbReference type="ARBA" id="ARBA00022842"/>
    </source>
</evidence>
<gene>
    <name evidence="8" type="ORF">ACFFH4_03015</name>
</gene>
<comment type="cofactor">
    <cofactor evidence="1">
        <name>Mg(2+)</name>
        <dbReference type="ChEBI" id="CHEBI:18420"/>
    </cofactor>
</comment>
<dbReference type="Pfam" id="PF04029">
    <property type="entry name" value="2-ph_phosp"/>
    <property type="match status" value="1"/>
</dbReference>
<sequence>MSKIHVVLKKEDIISEKLKGQVAIVLDVLLATTTIAACLESGATEVIPVLDENAALKFLRKFHPDEFILIGEKNGRVLDGFIAPNPIILSKYVKGKSVILATTNGTVALRRSEMATKLYAGSLRNGEAIVQDAVKSLKPTQDIIVICSGSQGQFCLEDFYGAGYLVTCFNKLLPSATLTDGALASRLFYQQNHADRYQLLASSAVGKFLLEHNCEEDLQYVIHENCDQNVPIYDNCHIVWKEEKEDGTVEEGNEGWTLPR</sequence>
<reference evidence="8 9" key="1">
    <citation type="submission" date="2024-09" db="EMBL/GenBank/DDBJ databases">
        <authorList>
            <person name="Sun Q."/>
            <person name="Mori K."/>
        </authorList>
    </citation>
    <scope>NUCLEOTIDE SEQUENCE [LARGE SCALE GENOMIC DNA]</scope>
    <source>
        <strain evidence="8 9">NCAIM B.02301</strain>
    </source>
</reference>